<dbReference type="PANTHER" id="PTHR33112">
    <property type="entry name" value="DOMAIN PROTEIN, PUTATIVE-RELATED"/>
    <property type="match status" value="1"/>
</dbReference>
<keyword evidence="3" id="KW-1185">Reference proteome</keyword>
<name>A0A6A6RA48_9PEZI</name>
<reference evidence="2" key="1">
    <citation type="journal article" date="2020" name="Stud. Mycol.">
        <title>101 Dothideomycetes genomes: a test case for predicting lifestyles and emergence of pathogens.</title>
        <authorList>
            <person name="Haridas S."/>
            <person name="Albert R."/>
            <person name="Binder M."/>
            <person name="Bloem J."/>
            <person name="Labutti K."/>
            <person name="Salamov A."/>
            <person name="Andreopoulos B."/>
            <person name="Baker S."/>
            <person name="Barry K."/>
            <person name="Bills G."/>
            <person name="Bluhm B."/>
            <person name="Cannon C."/>
            <person name="Castanera R."/>
            <person name="Culley D."/>
            <person name="Daum C."/>
            <person name="Ezra D."/>
            <person name="Gonzalez J."/>
            <person name="Henrissat B."/>
            <person name="Kuo A."/>
            <person name="Liang C."/>
            <person name="Lipzen A."/>
            <person name="Lutzoni F."/>
            <person name="Magnuson J."/>
            <person name="Mondo S."/>
            <person name="Nolan M."/>
            <person name="Ohm R."/>
            <person name="Pangilinan J."/>
            <person name="Park H.-J."/>
            <person name="Ramirez L."/>
            <person name="Alfaro M."/>
            <person name="Sun H."/>
            <person name="Tritt A."/>
            <person name="Yoshinaga Y."/>
            <person name="Zwiers L.-H."/>
            <person name="Turgeon B."/>
            <person name="Goodwin S."/>
            <person name="Spatafora J."/>
            <person name="Crous P."/>
            <person name="Grigoriev I."/>
        </authorList>
    </citation>
    <scope>NUCLEOTIDE SEQUENCE</scope>
    <source>
        <strain evidence="2">CBS 269.34</strain>
    </source>
</reference>
<dbReference type="OrthoDB" id="2958217at2759"/>
<organism evidence="2 3">
    <name type="scientific">Lophium mytilinum</name>
    <dbReference type="NCBI Taxonomy" id="390894"/>
    <lineage>
        <taxon>Eukaryota</taxon>
        <taxon>Fungi</taxon>
        <taxon>Dikarya</taxon>
        <taxon>Ascomycota</taxon>
        <taxon>Pezizomycotina</taxon>
        <taxon>Dothideomycetes</taxon>
        <taxon>Pleosporomycetidae</taxon>
        <taxon>Mytilinidiales</taxon>
        <taxon>Mytilinidiaceae</taxon>
        <taxon>Lophium</taxon>
    </lineage>
</organism>
<gene>
    <name evidence="2" type="ORF">BU16DRAFT_198834</name>
</gene>
<evidence type="ECO:0000313" key="3">
    <source>
        <dbReference type="Proteomes" id="UP000799750"/>
    </source>
</evidence>
<dbReference type="AlphaFoldDB" id="A0A6A6RA48"/>
<feature type="domain" description="Heterokaryon incompatibility" evidence="1">
    <location>
        <begin position="246"/>
        <end position="393"/>
    </location>
</feature>
<dbReference type="Proteomes" id="UP000799750">
    <property type="component" value="Unassembled WGS sequence"/>
</dbReference>
<proteinExistence type="predicted"/>
<dbReference type="InterPro" id="IPR010730">
    <property type="entry name" value="HET"/>
</dbReference>
<dbReference type="PANTHER" id="PTHR33112:SF1">
    <property type="entry name" value="HETEROKARYON INCOMPATIBILITY DOMAIN-CONTAINING PROTEIN"/>
    <property type="match status" value="1"/>
</dbReference>
<dbReference type="Pfam" id="PF06985">
    <property type="entry name" value="HET"/>
    <property type="match status" value="1"/>
</dbReference>
<evidence type="ECO:0000259" key="1">
    <source>
        <dbReference type="Pfam" id="PF06985"/>
    </source>
</evidence>
<evidence type="ECO:0000313" key="2">
    <source>
        <dbReference type="EMBL" id="KAF2501411.1"/>
    </source>
</evidence>
<accession>A0A6A6RA48</accession>
<dbReference type="EMBL" id="MU004182">
    <property type="protein sequence ID" value="KAF2501411.1"/>
    <property type="molecule type" value="Genomic_DNA"/>
</dbReference>
<sequence length="867" mass="97111">MASPEELSTVLTSSIKQPPLDEQNPCSLCSSQTVTLIADSWSQNGIRKADATYKRGLFHIECPSCSKAEQLLPPRLCTTCQHLRIRHLIICRPTNDSHEKTETVVTIDPFHEGSADCEFCDFVATCLIAHCKHSGNDVAIMMNGTFSLGLPRVPGGPCRIGPLSKNIYARFNASKEPGTGLLQLDRRVLLSETVDWPTIGGWLSEQHITTTQDSETLPYLERELRDVRVIDITQSRVVNLPPSCRYVALSYVWGTEPAGQFQTVRSNISELGKVGSLARVELPRTITDAIAACKALGQNYLWIDRLCIIQDDFPEMKATQLDQMGAIYRKAAFTIVAVAGQGATYGLPGVTLPRLSVQKRLNLHDIELIESIPSLSMCLNQSKWQTRGWTYQESEASIAMLYFTDFGVYYRSRRNQHLVLEAEGPAQVSATLMDQVSYMDRVEAYTKRSLTYLGDILRAFSGILNGMYGPHMVFGMPLKAFDRAILWESFDNTSIRRSANNTFPTWSWLSAYGPIHFRGASPRGCSLAFWGIVTSTNTQPTILTIPEPSRRDEVLFYDVNYPLQAHIVAALAWQTGCIRSKSHVYLLLDCPREAYKARLQLKWPDYVTYWHDAFDTYKDKANPVFSDSDIELARVPGRIMVHAQTAWFTLDYLTQESADAVTGRAGRHAFLLRSKEGLVAGGIYLPEHWASPYRKLGQGMPVRFIALSTSQYPGTALMAGLLGECSQHVDVSTLYGCGCSKTATEKETEQCSNLDTTALQHIPSCPQCSAFSERLEHLPTRQWPPRPRRWISKSEERDIAYAKHLESLSYFDAEGGLLHPWDDVPTLNVMMIGESREGGVWRRFGIGHVYLRKWGEAGPGFETVVLE</sequence>
<protein>
    <submittedName>
        <fullName evidence="2">HET-domain-containing protein</fullName>
    </submittedName>
</protein>